<dbReference type="EMBL" id="CAJOAZ010000073">
    <property type="protein sequence ID" value="CAF3518483.1"/>
    <property type="molecule type" value="Genomic_DNA"/>
</dbReference>
<proteinExistence type="predicted"/>
<gene>
    <name evidence="2" type="ORF">JYZ213_LOCUS44541</name>
    <name evidence="3" type="ORF">OXD698_LOCUS2286</name>
</gene>
<reference evidence="2" key="1">
    <citation type="submission" date="2021-02" db="EMBL/GenBank/DDBJ databases">
        <authorList>
            <person name="Nowell W R."/>
        </authorList>
    </citation>
    <scope>NUCLEOTIDE SEQUENCE</scope>
</reference>
<sequence length="514" mass="54376">MVWICRECINGRHGSCENDWQCDCECNVNGAADVTQKTLAIGGGVALAVGGIALTIATGGLAAVLFGGVMAGAGFSSTFNGAEKAIRGKRINGKGYAADVAFGAVTGVLTGGVGAAGEVIAANTVKQVAAQGVKAGAAKLAVRATTGVVTGVAAKAIDEVKQCSTTTKKWKDYGKTFDENGEQNGTATAWIASAAVGGLGGASTHVSSNLTKAVASGIGKSATRVAVSGTSAVLSDAAIQGANIAVGNQEEYDFKRTITSATASTIMTAAQEGIKNTVYQANGGKDNMLRERSNKQAIEKSVPEKDRQAVVDGYENLKEISQSTLIDESNKAIDYTKSLKRKAEHEKVVNNYDTQIKAESDLQKAAYRAKNIVEGQQHEQKVRNLINQKNHVIKNFNQQPITITKDDIHMMNSNNAHVLIKDNLRQVAVDVKPSGAISRGATRATFDYDTNNGGRPEFKFAGYTDDHGYAGLPRHGQSDYYKFHEKNTNYLYVANGLINNLVCIKALESERANN</sequence>
<dbReference type="Proteomes" id="UP000663844">
    <property type="component" value="Unassembled WGS sequence"/>
</dbReference>
<keyword evidence="1" id="KW-0812">Transmembrane</keyword>
<evidence type="ECO:0000313" key="4">
    <source>
        <dbReference type="Proteomes" id="UP000663845"/>
    </source>
</evidence>
<keyword evidence="1" id="KW-1133">Transmembrane helix</keyword>
<dbReference type="Proteomes" id="UP000663845">
    <property type="component" value="Unassembled WGS sequence"/>
</dbReference>
<evidence type="ECO:0000256" key="1">
    <source>
        <dbReference type="SAM" id="Phobius"/>
    </source>
</evidence>
<protein>
    <submittedName>
        <fullName evidence="2">Uncharacterized protein</fullName>
    </submittedName>
</protein>
<evidence type="ECO:0000313" key="3">
    <source>
        <dbReference type="EMBL" id="CAF3518483.1"/>
    </source>
</evidence>
<accession>A0A815UGL2</accession>
<dbReference type="AlphaFoldDB" id="A0A815UGL2"/>
<name>A0A815UGL2_9BILA</name>
<dbReference type="EMBL" id="CAJNOG010002890">
    <property type="protein sequence ID" value="CAF1520466.1"/>
    <property type="molecule type" value="Genomic_DNA"/>
</dbReference>
<keyword evidence="1" id="KW-0472">Membrane</keyword>
<comment type="caution">
    <text evidence="2">The sequence shown here is derived from an EMBL/GenBank/DDBJ whole genome shotgun (WGS) entry which is preliminary data.</text>
</comment>
<organism evidence="2 4">
    <name type="scientific">Adineta steineri</name>
    <dbReference type="NCBI Taxonomy" id="433720"/>
    <lineage>
        <taxon>Eukaryota</taxon>
        <taxon>Metazoa</taxon>
        <taxon>Spiralia</taxon>
        <taxon>Gnathifera</taxon>
        <taxon>Rotifera</taxon>
        <taxon>Eurotatoria</taxon>
        <taxon>Bdelloidea</taxon>
        <taxon>Adinetida</taxon>
        <taxon>Adinetidae</taxon>
        <taxon>Adineta</taxon>
    </lineage>
</organism>
<evidence type="ECO:0000313" key="2">
    <source>
        <dbReference type="EMBL" id="CAF1520466.1"/>
    </source>
</evidence>
<feature type="transmembrane region" description="Helical" evidence="1">
    <location>
        <begin position="96"/>
        <end position="117"/>
    </location>
</feature>
<feature type="transmembrane region" description="Helical" evidence="1">
    <location>
        <begin position="45"/>
        <end position="75"/>
    </location>
</feature>